<feature type="transmembrane region" description="Helical" evidence="1">
    <location>
        <begin position="83"/>
        <end position="106"/>
    </location>
</feature>
<name>A0ABX4IIL9_9ENTR</name>
<keyword evidence="3" id="KW-1185">Reference proteome</keyword>
<gene>
    <name evidence="2" type="ORF">BK796_21970</name>
</gene>
<evidence type="ECO:0000256" key="1">
    <source>
        <dbReference type="SAM" id="Phobius"/>
    </source>
</evidence>
<feature type="transmembrane region" description="Helical" evidence="1">
    <location>
        <begin position="30"/>
        <end position="48"/>
    </location>
</feature>
<keyword evidence="1" id="KW-1133">Transmembrane helix</keyword>
<evidence type="ECO:0000313" key="3">
    <source>
        <dbReference type="Proteomes" id="UP000219642"/>
    </source>
</evidence>
<evidence type="ECO:0000313" key="2">
    <source>
        <dbReference type="EMBL" id="PDO82753.1"/>
    </source>
</evidence>
<protein>
    <submittedName>
        <fullName evidence="2">Uncharacterized protein</fullName>
    </submittedName>
</protein>
<accession>A0ABX4IIL9</accession>
<dbReference type="EMBL" id="NITV01000016">
    <property type="protein sequence ID" value="PDO82753.1"/>
    <property type="molecule type" value="Genomic_DNA"/>
</dbReference>
<comment type="caution">
    <text evidence="2">The sequence shown here is derived from an EMBL/GenBank/DDBJ whole genome shotgun (WGS) entry which is preliminary data.</text>
</comment>
<reference evidence="2 3" key="1">
    <citation type="submission" date="2017-06" db="EMBL/GenBank/DDBJ databases">
        <title>Draft genome sequence of nitrogen-fixing Kosakonia pseudosacchari strain NN143 isolated from sugarcane roots.</title>
        <authorList>
            <person name="Li Y."/>
            <person name="Li S."/>
            <person name="Lin L."/>
            <person name="Wu X."/>
            <person name="Yang L."/>
            <person name="Li Y."/>
            <person name="An Q."/>
        </authorList>
    </citation>
    <scope>NUCLEOTIDE SEQUENCE [LARGE SCALE GENOMIC DNA]</scope>
    <source>
        <strain evidence="2 3">NN143</strain>
    </source>
</reference>
<keyword evidence="1" id="KW-0812">Transmembrane</keyword>
<organism evidence="2 3">
    <name type="scientific">Kosakonia pseudosacchari</name>
    <dbReference type="NCBI Taxonomy" id="1646340"/>
    <lineage>
        <taxon>Bacteria</taxon>
        <taxon>Pseudomonadati</taxon>
        <taxon>Pseudomonadota</taxon>
        <taxon>Gammaproteobacteria</taxon>
        <taxon>Enterobacterales</taxon>
        <taxon>Enterobacteriaceae</taxon>
        <taxon>Kosakonia</taxon>
    </lineage>
</organism>
<sequence>MKAKILNRVGQCYDSLCVPWLSVRQYIKKWCIASFFILVALLVADYEYENFACQHLRAYISGDPSLTGSERFALRALLFYPSYFFRSFMCGAYVVFVMTFLCFVLFHGSRERVRKRRLTAQKSGTDTTPEVPDV</sequence>
<proteinExistence type="predicted"/>
<keyword evidence="1" id="KW-0472">Membrane</keyword>
<dbReference type="RefSeq" id="WP_097402003.1">
    <property type="nucleotide sequence ID" value="NZ_NITV01000016.1"/>
</dbReference>
<dbReference type="Proteomes" id="UP000219642">
    <property type="component" value="Unassembled WGS sequence"/>
</dbReference>